<comment type="function">
    <text evidence="1">May be involved in ciliary biogenesis or function.</text>
</comment>
<dbReference type="Pfam" id="PF25810">
    <property type="entry name" value="TMEM218_N"/>
    <property type="match status" value="1"/>
</dbReference>
<name>A0A3B3RME5_9TELE</name>
<keyword evidence="13" id="KW-1185">Reference proteome</keyword>
<keyword evidence="7 10" id="KW-1133">Transmembrane helix</keyword>
<dbReference type="GO" id="GO:0005576">
    <property type="term" value="C:extracellular region"/>
    <property type="evidence" value="ECO:0007669"/>
    <property type="project" value="GOC"/>
</dbReference>
<dbReference type="GO" id="GO:0005929">
    <property type="term" value="C:cilium"/>
    <property type="evidence" value="ECO:0007669"/>
    <property type="project" value="UniProtKB-SubCell"/>
</dbReference>
<proteinExistence type="inferred from homology"/>
<dbReference type="STRING" id="1676925.ENSPKIP00000019644"/>
<dbReference type="InterPro" id="IPR057973">
    <property type="entry name" value="TMEM218_N"/>
</dbReference>
<dbReference type="AlphaFoldDB" id="A0A3B3RME5"/>
<protein>
    <recommendedName>
        <fullName evidence="5">Transmembrane protein 218</fullName>
    </recommendedName>
</protein>
<evidence type="ECO:0000256" key="5">
    <source>
        <dbReference type="ARBA" id="ARBA00015054"/>
    </source>
</evidence>
<feature type="transmembrane region" description="Helical" evidence="10">
    <location>
        <begin position="78"/>
        <end position="101"/>
    </location>
</feature>
<dbReference type="KEGG" id="pki:111855663"/>
<feature type="domain" description="Transmembrane protein 218 N-terminal" evidence="11">
    <location>
        <begin position="1"/>
        <end position="59"/>
    </location>
</feature>
<evidence type="ECO:0000256" key="10">
    <source>
        <dbReference type="SAM" id="Phobius"/>
    </source>
</evidence>
<dbReference type="InterPro" id="IPR026771">
    <property type="entry name" value="Tmem218"/>
</dbReference>
<evidence type="ECO:0000256" key="7">
    <source>
        <dbReference type="ARBA" id="ARBA00022989"/>
    </source>
</evidence>
<dbReference type="Proteomes" id="UP000261540">
    <property type="component" value="Unplaced"/>
</dbReference>
<evidence type="ECO:0000256" key="6">
    <source>
        <dbReference type="ARBA" id="ARBA00022692"/>
    </source>
</evidence>
<evidence type="ECO:0000256" key="1">
    <source>
        <dbReference type="ARBA" id="ARBA00003173"/>
    </source>
</evidence>
<reference evidence="12" key="1">
    <citation type="submission" date="2025-08" db="UniProtKB">
        <authorList>
            <consortium name="Ensembl"/>
        </authorList>
    </citation>
    <scope>IDENTIFICATION</scope>
</reference>
<dbReference type="GO" id="GO:0039021">
    <property type="term" value="P:pronephric glomerulus development"/>
    <property type="evidence" value="ECO:0007669"/>
    <property type="project" value="Ensembl"/>
</dbReference>
<evidence type="ECO:0000256" key="8">
    <source>
        <dbReference type="ARBA" id="ARBA00023136"/>
    </source>
</evidence>
<dbReference type="PANTHER" id="PTHR31622:SF1">
    <property type="entry name" value="TRANSMEMBRANE PROTEIN 218"/>
    <property type="match status" value="1"/>
</dbReference>
<evidence type="ECO:0000256" key="9">
    <source>
        <dbReference type="ARBA" id="ARBA00023273"/>
    </source>
</evidence>
<reference evidence="12" key="2">
    <citation type="submission" date="2025-09" db="UniProtKB">
        <authorList>
            <consortium name="Ensembl"/>
        </authorList>
    </citation>
    <scope>IDENTIFICATION</scope>
</reference>
<dbReference type="GO" id="GO:1901207">
    <property type="term" value="P:regulation of heart looping"/>
    <property type="evidence" value="ECO:0007669"/>
    <property type="project" value="Ensembl"/>
</dbReference>
<evidence type="ECO:0000256" key="3">
    <source>
        <dbReference type="ARBA" id="ARBA00004141"/>
    </source>
</evidence>
<evidence type="ECO:0000313" key="13">
    <source>
        <dbReference type="Proteomes" id="UP000261540"/>
    </source>
</evidence>
<evidence type="ECO:0000313" key="12">
    <source>
        <dbReference type="Ensembl" id="ENSPKIP00000019644.1"/>
    </source>
</evidence>
<evidence type="ECO:0000256" key="2">
    <source>
        <dbReference type="ARBA" id="ARBA00004138"/>
    </source>
</evidence>
<dbReference type="GeneTree" id="ENSGT00390000016247"/>
<feature type="transmembrane region" description="Helical" evidence="10">
    <location>
        <begin position="6"/>
        <end position="28"/>
    </location>
</feature>
<feature type="transmembrane region" description="Helical" evidence="10">
    <location>
        <begin position="40"/>
        <end position="58"/>
    </location>
</feature>
<evidence type="ECO:0000259" key="11">
    <source>
        <dbReference type="Pfam" id="PF25810"/>
    </source>
</evidence>
<dbReference type="PANTHER" id="PTHR31622">
    <property type="entry name" value="TRANSMEMBRANE PROTEIN 218"/>
    <property type="match status" value="1"/>
</dbReference>
<dbReference type="GO" id="GO:0090660">
    <property type="term" value="P:cerebrospinal fluid circulation"/>
    <property type="evidence" value="ECO:0007669"/>
    <property type="project" value="Ensembl"/>
</dbReference>
<dbReference type="CTD" id="219854"/>
<organism evidence="12 13">
    <name type="scientific">Paramormyrops kingsleyae</name>
    <dbReference type="NCBI Taxonomy" id="1676925"/>
    <lineage>
        <taxon>Eukaryota</taxon>
        <taxon>Metazoa</taxon>
        <taxon>Chordata</taxon>
        <taxon>Craniata</taxon>
        <taxon>Vertebrata</taxon>
        <taxon>Euteleostomi</taxon>
        <taxon>Actinopterygii</taxon>
        <taxon>Neopterygii</taxon>
        <taxon>Teleostei</taxon>
        <taxon>Osteoglossocephala</taxon>
        <taxon>Osteoglossomorpha</taxon>
        <taxon>Osteoglossiformes</taxon>
        <taxon>Mormyridae</taxon>
        <taxon>Paramormyrops</taxon>
    </lineage>
</organism>
<accession>A0A3B3RME5</accession>
<keyword evidence="8 10" id="KW-0472">Membrane</keyword>
<evidence type="ECO:0000256" key="4">
    <source>
        <dbReference type="ARBA" id="ARBA00010775"/>
    </source>
</evidence>
<comment type="subcellular location">
    <subcellularLocation>
        <location evidence="2">Cell projection</location>
        <location evidence="2">Cilium</location>
    </subcellularLocation>
    <subcellularLocation>
        <location evidence="3">Membrane</location>
        <topology evidence="3">Multi-pass membrane protein</topology>
    </subcellularLocation>
</comment>
<dbReference type="Ensembl" id="ENSPKIT00000000240.1">
    <property type="protein sequence ID" value="ENSPKIP00000019644.1"/>
    <property type="gene ID" value="ENSPKIG00000004724.1"/>
</dbReference>
<comment type="similarity">
    <text evidence="4">Belongs to the TMEM218 family.</text>
</comment>
<sequence length="115" mass="12367">MPGTVLGVGPGVFLLGLIWIATLLLAVLLSRASRSAKFSIIPLLLLAIVITLVLLFFPRSSEIPTPVREVETVDGFFIGRYVLLSVAGAAFLAALFLLLPLHFLTPVHAKPLQVH</sequence>
<dbReference type="GO" id="GO:0016020">
    <property type="term" value="C:membrane"/>
    <property type="evidence" value="ECO:0007669"/>
    <property type="project" value="UniProtKB-SubCell"/>
</dbReference>
<keyword evidence="6 10" id="KW-0812">Transmembrane</keyword>
<keyword evidence="9" id="KW-0966">Cell projection</keyword>